<organism evidence="1 2">
    <name type="scientific">Inconstantimicrobium mannanitabidum</name>
    <dbReference type="NCBI Taxonomy" id="1604901"/>
    <lineage>
        <taxon>Bacteria</taxon>
        <taxon>Bacillati</taxon>
        <taxon>Bacillota</taxon>
        <taxon>Clostridia</taxon>
        <taxon>Eubacteriales</taxon>
        <taxon>Clostridiaceae</taxon>
        <taxon>Inconstantimicrobium</taxon>
    </lineage>
</organism>
<dbReference type="EMBL" id="BROD01000001">
    <property type="protein sequence ID" value="GKX67107.1"/>
    <property type="molecule type" value="Genomic_DNA"/>
</dbReference>
<sequence length="51" mass="5974">MRYRNQREHTREESLRNETKTDQSMSKNSFVTTIEEPALNESGVIAKKKGF</sequence>
<reference evidence="1" key="1">
    <citation type="journal article" date="2025" name="Int. J. Syst. Evol. Microbiol.">
        <title>Inconstantimicrobium mannanitabidum sp. nov., a novel member of the family Clostridiaceae isolated from anoxic soil under the treatment of reductive soil disinfestation.</title>
        <authorList>
            <person name="Ueki A."/>
            <person name="Tonouchi A."/>
            <person name="Honma S."/>
            <person name="Kaku N."/>
            <person name="Ueki K."/>
        </authorList>
    </citation>
    <scope>NUCLEOTIDE SEQUENCE</scope>
    <source>
        <strain evidence="1">TW13</strain>
    </source>
</reference>
<evidence type="ECO:0000313" key="1">
    <source>
        <dbReference type="EMBL" id="GKX67107.1"/>
    </source>
</evidence>
<dbReference type="Proteomes" id="UP001058074">
    <property type="component" value="Unassembled WGS sequence"/>
</dbReference>
<name>A0ACB5RD65_9CLOT</name>
<accession>A0ACB5RD65</accession>
<evidence type="ECO:0000313" key="2">
    <source>
        <dbReference type="Proteomes" id="UP001058074"/>
    </source>
</evidence>
<keyword evidence="2" id="KW-1185">Reference proteome</keyword>
<gene>
    <name evidence="1" type="ORF">rsdtw13_23650</name>
</gene>
<protein>
    <submittedName>
        <fullName evidence="1">Uncharacterized protein</fullName>
    </submittedName>
</protein>
<comment type="caution">
    <text evidence="1">The sequence shown here is derived from an EMBL/GenBank/DDBJ whole genome shotgun (WGS) entry which is preliminary data.</text>
</comment>
<proteinExistence type="predicted"/>